<dbReference type="GO" id="GO:0050163">
    <property type="term" value="F:oxaloacetate tautomerase activity"/>
    <property type="evidence" value="ECO:0007669"/>
    <property type="project" value="UniProtKB-EC"/>
</dbReference>
<dbReference type="GO" id="GO:0046872">
    <property type="term" value="F:metal ion binding"/>
    <property type="evidence" value="ECO:0007669"/>
    <property type="project" value="UniProtKB-KW"/>
</dbReference>
<evidence type="ECO:0000256" key="5">
    <source>
        <dbReference type="ARBA" id="ARBA00039040"/>
    </source>
</evidence>
<evidence type="ECO:0000256" key="1">
    <source>
        <dbReference type="ARBA" id="ARBA00010211"/>
    </source>
</evidence>
<evidence type="ECO:0000313" key="16">
    <source>
        <dbReference type="EMBL" id="RMX44075.1"/>
    </source>
</evidence>
<evidence type="ECO:0000256" key="9">
    <source>
        <dbReference type="ARBA" id="ARBA00044973"/>
    </source>
</evidence>
<comment type="similarity">
    <text evidence="1">Belongs to the FAH family.</text>
</comment>
<evidence type="ECO:0000256" key="3">
    <source>
        <dbReference type="ARBA" id="ARBA00022723"/>
    </source>
</evidence>
<dbReference type="InterPro" id="IPR036663">
    <property type="entry name" value="Fumarylacetoacetase_C_sf"/>
</dbReference>
<dbReference type="FunFam" id="3.90.850.10:FF:000003">
    <property type="entry name" value="Fumarylacetoacetate hydrolase domain-containing 1"/>
    <property type="match status" value="1"/>
</dbReference>
<keyword evidence="17" id="KW-1185">Reference proteome</keyword>
<dbReference type="EC" id="3.7.1.5" evidence="5"/>
<comment type="catalytic activity">
    <reaction evidence="11">
        <text>a 3-acylpyruvate + H2O = a carboxylate + pyruvate + H(+)</text>
        <dbReference type="Rhea" id="RHEA:19009"/>
        <dbReference type="ChEBI" id="CHEBI:15361"/>
        <dbReference type="ChEBI" id="CHEBI:15377"/>
        <dbReference type="ChEBI" id="CHEBI:15378"/>
        <dbReference type="ChEBI" id="CHEBI:29067"/>
        <dbReference type="ChEBI" id="CHEBI:57278"/>
        <dbReference type="EC" id="3.7.1.5"/>
    </reaction>
</comment>
<name>A0A3M6TRQ0_POCDA</name>
<feature type="domain" description="Fumarylacetoacetase-like C-terminal" evidence="15">
    <location>
        <begin position="17"/>
        <end position="217"/>
    </location>
</feature>
<evidence type="ECO:0000256" key="4">
    <source>
        <dbReference type="ARBA" id="ARBA00032305"/>
    </source>
</evidence>
<comment type="caution">
    <text evidence="16">The sequence shown here is derived from an EMBL/GenBank/DDBJ whole genome shotgun (WGS) entry which is preliminary data.</text>
</comment>
<comment type="catalytic activity">
    <reaction evidence="13">
        <text>oxaloacetate + H(+) = pyruvate + CO2</text>
        <dbReference type="Rhea" id="RHEA:15641"/>
        <dbReference type="ChEBI" id="CHEBI:15361"/>
        <dbReference type="ChEBI" id="CHEBI:15378"/>
        <dbReference type="ChEBI" id="CHEBI:16452"/>
        <dbReference type="ChEBI" id="CHEBI:16526"/>
        <dbReference type="EC" id="4.1.1.112"/>
    </reaction>
</comment>
<evidence type="ECO:0000256" key="2">
    <source>
        <dbReference type="ARBA" id="ARBA00012947"/>
    </source>
</evidence>
<accession>A0A3M6TRQ0</accession>
<dbReference type="SUPFAM" id="SSF56529">
    <property type="entry name" value="FAH"/>
    <property type="match status" value="2"/>
</dbReference>
<dbReference type="Gene3D" id="3.90.850.10">
    <property type="entry name" value="Fumarylacetoacetase-like, C-terminal domain"/>
    <property type="match status" value="2"/>
</dbReference>
<organism evidence="16 17">
    <name type="scientific">Pocillopora damicornis</name>
    <name type="common">Cauliflower coral</name>
    <name type="synonym">Millepora damicornis</name>
    <dbReference type="NCBI Taxonomy" id="46731"/>
    <lineage>
        <taxon>Eukaryota</taxon>
        <taxon>Metazoa</taxon>
        <taxon>Cnidaria</taxon>
        <taxon>Anthozoa</taxon>
        <taxon>Hexacorallia</taxon>
        <taxon>Scleractinia</taxon>
        <taxon>Astrocoeniina</taxon>
        <taxon>Pocilloporidae</taxon>
        <taxon>Pocillopora</taxon>
    </lineage>
</organism>
<dbReference type="Proteomes" id="UP000275408">
    <property type="component" value="Unassembled WGS sequence"/>
</dbReference>
<evidence type="ECO:0000259" key="15">
    <source>
        <dbReference type="Pfam" id="PF01557"/>
    </source>
</evidence>
<proteinExistence type="inferred from homology"/>
<evidence type="ECO:0000256" key="12">
    <source>
        <dbReference type="ARBA" id="ARBA00047963"/>
    </source>
</evidence>
<dbReference type="GO" id="GO:0019752">
    <property type="term" value="P:carboxylic acid metabolic process"/>
    <property type="evidence" value="ECO:0007669"/>
    <property type="project" value="UniProtKB-ARBA"/>
</dbReference>
<evidence type="ECO:0000313" key="17">
    <source>
        <dbReference type="Proteomes" id="UP000275408"/>
    </source>
</evidence>
<evidence type="ECO:0000256" key="10">
    <source>
        <dbReference type="ARBA" id="ARBA00044980"/>
    </source>
</evidence>
<dbReference type="InterPro" id="IPR011234">
    <property type="entry name" value="Fumarylacetoacetase-like_C"/>
</dbReference>
<dbReference type="EC" id="4.1.1.112" evidence="2"/>
<comment type="catalytic activity">
    <reaction evidence="12">
        <text>3-fumarylpyruvate + H2O = fumarate + pyruvate + H(+)</text>
        <dbReference type="Rhea" id="RHEA:26168"/>
        <dbReference type="ChEBI" id="CHEBI:15361"/>
        <dbReference type="ChEBI" id="CHEBI:15377"/>
        <dbReference type="ChEBI" id="CHEBI:15378"/>
        <dbReference type="ChEBI" id="CHEBI:16854"/>
        <dbReference type="ChEBI" id="CHEBI:29806"/>
    </reaction>
</comment>
<evidence type="ECO:0000256" key="7">
    <source>
        <dbReference type="ARBA" id="ARBA00044830"/>
    </source>
</evidence>
<dbReference type="AlphaFoldDB" id="A0A3M6TRQ0"/>
<dbReference type="OrthoDB" id="411064at2759"/>
<dbReference type="GO" id="GO:0018773">
    <property type="term" value="F:acetylpyruvate hydrolase activity"/>
    <property type="evidence" value="ECO:0007669"/>
    <property type="project" value="TreeGrafter"/>
</dbReference>
<dbReference type="PANTHER" id="PTHR11820">
    <property type="entry name" value="ACYLPYRUVASE"/>
    <property type="match status" value="1"/>
</dbReference>
<dbReference type="PANTHER" id="PTHR11820:SF7">
    <property type="entry name" value="ACYLPYRUVASE FAHD1, MITOCHONDRIAL"/>
    <property type="match status" value="1"/>
</dbReference>
<evidence type="ECO:0000256" key="11">
    <source>
        <dbReference type="ARBA" id="ARBA00047858"/>
    </source>
</evidence>
<gene>
    <name evidence="16" type="ORF">pdam_00015020</name>
</gene>
<dbReference type="Pfam" id="PF01557">
    <property type="entry name" value="FAA_hydrolase"/>
    <property type="match status" value="2"/>
</dbReference>
<protein>
    <recommendedName>
        <fullName evidence="10">Oxaloacetate tautomerase FAHD1, mitochondrial</fullName>
        <ecNumber evidence="5">3.7.1.5</ecNumber>
        <ecNumber evidence="2">4.1.1.112</ecNumber>
        <ecNumber evidence="9">5.3.2.2</ecNumber>
    </recommendedName>
    <alternativeName>
        <fullName evidence="7">Acylpyruvase FAHD1</fullName>
    </alternativeName>
    <alternativeName>
        <fullName evidence="6">Fumarylacetoacetate hydrolase domain-containing protein 1</fullName>
    </alternativeName>
    <alternativeName>
        <fullName evidence="4">Oxaloacetate decarboxylase</fullName>
    </alternativeName>
</protein>
<dbReference type="STRING" id="46731.A0A3M6TRQ0"/>
<evidence type="ECO:0000256" key="8">
    <source>
        <dbReference type="ARBA" id="ARBA00044911"/>
    </source>
</evidence>
<feature type="domain" description="Fumarylacetoacetase-like C-terminal" evidence="15">
    <location>
        <begin position="235"/>
        <end position="417"/>
    </location>
</feature>
<dbReference type="GO" id="GO:0047621">
    <property type="term" value="F:acylpyruvate hydrolase activity"/>
    <property type="evidence" value="ECO:0007669"/>
    <property type="project" value="UniProtKB-EC"/>
</dbReference>
<dbReference type="EMBL" id="RCHS01003053">
    <property type="protein sequence ID" value="RMX44075.1"/>
    <property type="molecule type" value="Genomic_DNA"/>
</dbReference>
<sequence length="428" mass="47160">MASQARDLRRFVEFGRKIIGVGKNYRPNGSPQQPPPAQDPLIFLKPPSTYLSPEGVIKIPVGRDQIYHEVELGVVIGKTGKSISESQAMDHVGGYTLALDMTDFDLIVEKNEAIKLTYPWALAKGFDTATPVSEFIPKSAITDPNNVKLWLKVDGEMKQDGNTQDMIYKIPHLISFVSRYMTLEEGDLILTGTPEGGSPVKRGQTIICGLGDKMEMTFPCLQTKEDERFYCLVRREHAAELGNPVPKTPLIFLKPPSSYLQQGGKIKLPPGCDELHHEVELGVVISKTGVSIAESNAMDYVGGYALALDMTARDLQNKAKKLGQPWTLAKGFDTALPVSRFISKTEIPQPDNVHLWLKVDGELKQDGNTQDMIFTIPYLICYISQSMTLEEGDFILTGTPEGVSEVKPGQTIACGLGDKIDMTFPVET</sequence>
<evidence type="ECO:0000256" key="6">
    <source>
        <dbReference type="ARBA" id="ARBA00042340"/>
    </source>
</evidence>
<evidence type="ECO:0000256" key="13">
    <source>
        <dbReference type="ARBA" id="ARBA00047973"/>
    </source>
</evidence>
<comment type="catalytic activity">
    <reaction evidence="8">
        <text>oxaloacetate = enol-oxaloacetate</text>
        <dbReference type="Rhea" id="RHEA:16021"/>
        <dbReference type="ChEBI" id="CHEBI:16452"/>
        <dbReference type="ChEBI" id="CHEBI:17479"/>
        <dbReference type="EC" id="5.3.2.2"/>
    </reaction>
    <physiologicalReaction direction="right-to-left" evidence="8">
        <dbReference type="Rhea" id="RHEA:16023"/>
    </physiologicalReaction>
</comment>
<dbReference type="GO" id="GO:0005739">
    <property type="term" value="C:mitochondrion"/>
    <property type="evidence" value="ECO:0007669"/>
    <property type="project" value="TreeGrafter"/>
</dbReference>
<reference evidence="16 17" key="1">
    <citation type="journal article" date="2018" name="Sci. Rep.">
        <title>Comparative analysis of the Pocillopora damicornis genome highlights role of immune system in coral evolution.</title>
        <authorList>
            <person name="Cunning R."/>
            <person name="Bay R.A."/>
            <person name="Gillette P."/>
            <person name="Baker A.C."/>
            <person name="Traylor-Knowles N."/>
        </authorList>
    </citation>
    <scope>NUCLEOTIDE SEQUENCE [LARGE SCALE GENOMIC DNA]</scope>
    <source>
        <strain evidence="16">RSMAS</strain>
        <tissue evidence="16">Whole animal</tissue>
    </source>
</reference>
<keyword evidence="3" id="KW-0479">Metal-binding</keyword>
<comment type="catalytic activity">
    <reaction evidence="14">
        <text>acetylpyruvate + H2O = acetate + pyruvate + H(+)</text>
        <dbReference type="Rhea" id="RHEA:16097"/>
        <dbReference type="ChEBI" id="CHEBI:15360"/>
        <dbReference type="ChEBI" id="CHEBI:15361"/>
        <dbReference type="ChEBI" id="CHEBI:15377"/>
        <dbReference type="ChEBI" id="CHEBI:15378"/>
        <dbReference type="ChEBI" id="CHEBI:30089"/>
    </reaction>
</comment>
<dbReference type="EC" id="5.3.2.2" evidence="9"/>
<dbReference type="GO" id="GO:0008948">
    <property type="term" value="F:oxaloacetate decarboxylase activity"/>
    <property type="evidence" value="ECO:0007669"/>
    <property type="project" value="UniProtKB-EC"/>
</dbReference>
<evidence type="ECO:0000256" key="14">
    <source>
        <dbReference type="ARBA" id="ARBA00048846"/>
    </source>
</evidence>